<organism evidence="1 2">
    <name type="scientific">Romanomermis culicivorax</name>
    <name type="common">Nematode worm</name>
    <dbReference type="NCBI Taxonomy" id="13658"/>
    <lineage>
        <taxon>Eukaryota</taxon>
        <taxon>Metazoa</taxon>
        <taxon>Ecdysozoa</taxon>
        <taxon>Nematoda</taxon>
        <taxon>Enoplea</taxon>
        <taxon>Dorylaimia</taxon>
        <taxon>Mermithida</taxon>
        <taxon>Mermithoidea</taxon>
        <taxon>Mermithidae</taxon>
        <taxon>Romanomermis</taxon>
    </lineage>
</organism>
<proteinExistence type="predicted"/>
<dbReference type="AlphaFoldDB" id="A0A915KE22"/>
<sequence length="139" mass="16193">MKRTPRWHGFRTKLTTCGLNGLPPINHFASEPTRVDGDWFRRLTTFMPLATLLASPCSVAEYAYINDLLLGHAQNMNTKTRTAFYNCMWYHTDGNPQLKLTEWMNRIPKRELSFASNPGTFVCNWFAPCRIVFNEEFHM</sequence>
<evidence type="ECO:0000313" key="2">
    <source>
        <dbReference type="WBParaSite" id="nRc.2.0.1.t36189-RA"/>
    </source>
</evidence>
<name>A0A915KE22_ROMCU</name>
<accession>A0A915KE22</accession>
<dbReference type="WBParaSite" id="nRc.2.0.1.t36189-RA">
    <property type="protein sequence ID" value="nRc.2.0.1.t36189-RA"/>
    <property type="gene ID" value="nRc.2.0.1.g36189"/>
</dbReference>
<reference evidence="2" key="1">
    <citation type="submission" date="2022-11" db="UniProtKB">
        <authorList>
            <consortium name="WormBaseParasite"/>
        </authorList>
    </citation>
    <scope>IDENTIFICATION</scope>
</reference>
<dbReference type="Proteomes" id="UP000887565">
    <property type="component" value="Unplaced"/>
</dbReference>
<keyword evidence="1" id="KW-1185">Reference proteome</keyword>
<evidence type="ECO:0000313" key="1">
    <source>
        <dbReference type="Proteomes" id="UP000887565"/>
    </source>
</evidence>
<protein>
    <submittedName>
        <fullName evidence="2">Uncharacterized protein</fullName>
    </submittedName>
</protein>